<evidence type="ECO:0000256" key="6">
    <source>
        <dbReference type="ARBA" id="ARBA00022833"/>
    </source>
</evidence>
<dbReference type="InterPro" id="IPR008978">
    <property type="entry name" value="HSP20-like_chaperone"/>
</dbReference>
<feature type="compositionally biased region" description="Pro residues" evidence="8">
    <location>
        <begin position="156"/>
        <end position="165"/>
    </location>
</feature>
<evidence type="ECO:0000259" key="9">
    <source>
        <dbReference type="PROSITE" id="PS50235"/>
    </source>
</evidence>
<evidence type="ECO:0000256" key="8">
    <source>
        <dbReference type="SAM" id="MobiDB-lite"/>
    </source>
</evidence>
<dbReference type="Pfam" id="PF00443">
    <property type="entry name" value="UCH"/>
    <property type="match status" value="1"/>
</dbReference>
<dbReference type="GO" id="GO:0008270">
    <property type="term" value="F:zinc ion binding"/>
    <property type="evidence" value="ECO:0007669"/>
    <property type="project" value="UniProtKB-KW"/>
</dbReference>
<feature type="region of interest" description="Disordered" evidence="8">
    <location>
        <begin position="142"/>
        <end position="203"/>
    </location>
</feature>
<dbReference type="InterPro" id="IPR007052">
    <property type="entry name" value="CS_dom"/>
</dbReference>
<sequence>MSSSTSAPGQRRASRGLEDATNKKRQKDRANQESKESERPPGSDPKKDLLLDWKQNADEVIVKLNLGSGALKLEEVDAAFTDTDCVVRLPDGRQWSGQFYGEIESSCSKVQGKKGNFLQLVLQKKIPLHTWASLLKRKDGSKELAKGAVSPNGKEQPPPAQPTPEEPARSKREFPNSKRAPGRGEAPEGKSPASPGLQSGPSAKRAGYLKVALMEEEPNAGVPGGLEPGKGPSGRGGSRQNADFCSLVSPSPAGSPLSPGARLPVALVGRGSQGTAVSPPTWPCPVLEPEPMVSLTLVKNDSYEKGSDSVVVHVYVKEIHRETSKVLFREQDFTLVFQTRNLIEPDQCTYNFTVSRINICLKKRHSQRWGGLEAPAVQWCAKVDATGLPPWIRASLGGNQHPFHKEEAAPGERSKPRAEAGAAGPTQAYPSLPWPWQPKPMCMVPPMTHSPVSSESVEEDEEEEEKKVCLPGFTGLVNLGNTCFMNSVIQSLSNTRELRDYFHDRSFEAEINYTNPLGTGGRLAIGFAVLLRALWKGTHHAFQPSKLKAIVASKASQFTGYAQHDAQEFMAFLLDGLHEDLNRIQNKPYTETVDSDGRPDEVVAEEAWQRHKMRNDSFIVDLFQGQYKSKLVCPVCSKVSITFDPFLYLPVPLPQKQKVLTVYYFAKEPHKKPVKFLVSISKENSSAVEVLESVAHSMRVKPENLRLAEVIKNRFHRMFPPSQSLDTVSPTDLLLCFEVLSPELAKERVVVLQVQQRPQVPSVPISKCAACQKMQQAEDEKLKRCTRCYRVGYCNVGCQKTHWPDHKALCRPENIGFPFLISVPESRLTYSRLAQLLEGYARYSVSVFQPPFQLCPQPLLPEKLDLPARSSCAAAPPAPEAGDANRAPHRQEPQLSTPELHPELGEASTVPRSSTLSSDSGCSEGPAAEHSLSGCLCLSPAAVPGYQHAPNALSAHATQFYINKIDGASREHKLEDKGDAPLELTDDCSLALVWKNNERLKEFVLVESKELECVEDPGSASEAARAGHFTLGQCLNLFTKPEVLAPEEAWYCPKCKQHREASKQLMLWRLPNVLIIQLKRFSFRSFIWRDKINDMVDFPVRSLDLSKFCIGQKEEQQQPMYDLYAVINHYGGMIGGHYTAYARLPSDKSSQRSDVGWRLFDDSTVTTVDESQVVTRYAYVLFYRRRNSPVGRPPEHRPDMAAAEPAASQVRAAVPVRVAWPAAGGSGQPLAHRGAWREKQGCSPRLGLGMRHQWAGTT</sequence>
<feature type="compositionally biased region" description="Low complexity" evidence="8">
    <location>
        <begin position="870"/>
        <end position="884"/>
    </location>
</feature>
<organism evidence="12 13">
    <name type="scientific">Chelonoidis abingdonii</name>
    <name type="common">Abingdon island giant tortoise</name>
    <name type="synonym">Testudo abingdonii</name>
    <dbReference type="NCBI Taxonomy" id="106734"/>
    <lineage>
        <taxon>Eukaryota</taxon>
        <taxon>Metazoa</taxon>
        <taxon>Chordata</taxon>
        <taxon>Craniata</taxon>
        <taxon>Vertebrata</taxon>
        <taxon>Euteleostomi</taxon>
        <taxon>Archelosauria</taxon>
        <taxon>Testudinata</taxon>
        <taxon>Testudines</taxon>
        <taxon>Cryptodira</taxon>
        <taxon>Durocryptodira</taxon>
        <taxon>Testudinoidea</taxon>
        <taxon>Testudinidae</taxon>
        <taxon>Chelonoidis</taxon>
    </lineage>
</organism>
<dbReference type="FunFam" id="3.90.70.10:FF:000012">
    <property type="entry name" value="ubiquitin carboxyl-terminal hydrolase 19 isoform X2"/>
    <property type="match status" value="1"/>
</dbReference>
<dbReference type="SUPFAM" id="SSF144232">
    <property type="entry name" value="HIT/MYND zinc finger-like"/>
    <property type="match status" value="1"/>
</dbReference>
<dbReference type="InterPro" id="IPR038765">
    <property type="entry name" value="Papain-like_cys_pep_sf"/>
</dbReference>
<dbReference type="Pfam" id="PF01753">
    <property type="entry name" value="zf-MYND"/>
    <property type="match status" value="1"/>
</dbReference>
<dbReference type="PROSITE" id="PS00972">
    <property type="entry name" value="USP_1"/>
    <property type="match status" value="1"/>
</dbReference>
<keyword evidence="6" id="KW-0862">Zinc</keyword>
<dbReference type="PROSITE" id="PS50235">
    <property type="entry name" value="USP_3"/>
    <property type="match status" value="1"/>
</dbReference>
<evidence type="ECO:0000256" key="7">
    <source>
        <dbReference type="PROSITE-ProRule" id="PRU00134"/>
    </source>
</evidence>
<dbReference type="Pfam" id="PF16602">
    <property type="entry name" value="USP19_linker"/>
    <property type="match status" value="1"/>
</dbReference>
<feature type="domain" description="USP" evidence="9">
    <location>
        <begin position="474"/>
        <end position="1186"/>
    </location>
</feature>
<dbReference type="GO" id="GO:0004843">
    <property type="term" value="F:cysteine-type deubiquitinase activity"/>
    <property type="evidence" value="ECO:0007669"/>
    <property type="project" value="UniProtKB-EC"/>
</dbReference>
<protein>
    <recommendedName>
        <fullName evidence="2">ubiquitinyl hydrolase 1</fullName>
        <ecNumber evidence="2">3.4.19.12</ecNumber>
    </recommendedName>
</protein>
<dbReference type="Pfam" id="PF04969">
    <property type="entry name" value="CS"/>
    <property type="match status" value="2"/>
</dbReference>
<dbReference type="CDD" id="cd06463">
    <property type="entry name" value="p23_like"/>
    <property type="match status" value="1"/>
</dbReference>
<dbReference type="PROSITE" id="PS51203">
    <property type="entry name" value="CS"/>
    <property type="match status" value="1"/>
</dbReference>
<keyword evidence="13" id="KW-1185">Reference proteome</keyword>
<evidence type="ECO:0000256" key="1">
    <source>
        <dbReference type="ARBA" id="ARBA00000707"/>
    </source>
</evidence>
<dbReference type="SUPFAM" id="SSF49764">
    <property type="entry name" value="HSP20-like chaperones"/>
    <property type="match status" value="2"/>
</dbReference>
<gene>
    <name evidence="12" type="primary">USP19</name>
</gene>
<comment type="catalytic activity">
    <reaction evidence="1">
        <text>Thiol-dependent hydrolysis of ester, thioester, amide, peptide and isopeptide bonds formed by the C-terminal Gly of ubiquitin (a 76-residue protein attached to proteins as an intracellular targeting signal).</text>
        <dbReference type="EC" id="3.4.19.12"/>
    </reaction>
</comment>
<dbReference type="Proteomes" id="UP000694404">
    <property type="component" value="Unplaced"/>
</dbReference>
<keyword evidence="5" id="KW-0378">Hydrolase</keyword>
<dbReference type="Ensembl" id="ENSCABT00000024102.1">
    <property type="protein sequence ID" value="ENSCABP00000021995.1"/>
    <property type="gene ID" value="ENSCABG00000015721.1"/>
</dbReference>
<dbReference type="FunFam" id="6.10.140.2220:FF:000004">
    <property type="entry name" value="ubiquitin carboxyl-terminal hydrolase 19 isoform X9"/>
    <property type="match status" value="1"/>
</dbReference>
<feature type="compositionally biased region" description="Basic and acidic residues" evidence="8">
    <location>
        <begin position="403"/>
        <end position="418"/>
    </location>
</feature>
<dbReference type="GeneTree" id="ENSGT00940000159085"/>
<feature type="compositionally biased region" description="Low complexity" evidence="8">
    <location>
        <begin position="246"/>
        <end position="258"/>
    </location>
</feature>
<dbReference type="CDD" id="cd06466">
    <property type="entry name" value="p23_CS_SGT1_like"/>
    <property type="match status" value="1"/>
</dbReference>
<keyword evidence="3" id="KW-0479">Metal-binding</keyword>
<dbReference type="InterPro" id="IPR002893">
    <property type="entry name" value="Znf_MYND"/>
</dbReference>
<feature type="compositionally biased region" description="Gly residues" evidence="8">
    <location>
        <begin position="222"/>
        <end position="237"/>
    </location>
</feature>
<name>A0A8C0HDP4_CHEAB</name>
<evidence type="ECO:0000259" key="11">
    <source>
        <dbReference type="PROSITE" id="PS51203"/>
    </source>
</evidence>
<evidence type="ECO:0000259" key="10">
    <source>
        <dbReference type="PROSITE" id="PS50865"/>
    </source>
</evidence>
<feature type="compositionally biased region" description="Basic and acidic residues" evidence="8">
    <location>
        <begin position="15"/>
        <end position="50"/>
    </location>
</feature>
<reference evidence="12" key="2">
    <citation type="submission" date="2025-09" db="UniProtKB">
        <authorList>
            <consortium name="Ensembl"/>
        </authorList>
    </citation>
    <scope>IDENTIFICATION</scope>
</reference>
<evidence type="ECO:0000313" key="13">
    <source>
        <dbReference type="Proteomes" id="UP000694404"/>
    </source>
</evidence>
<feature type="domain" description="MYND-type" evidence="10">
    <location>
        <begin position="768"/>
        <end position="810"/>
    </location>
</feature>
<dbReference type="EC" id="3.4.19.12" evidence="2"/>
<dbReference type="Gene3D" id="2.60.40.790">
    <property type="match status" value="2"/>
</dbReference>
<feature type="compositionally biased region" description="Polar residues" evidence="8">
    <location>
        <begin position="910"/>
        <end position="921"/>
    </location>
</feature>
<dbReference type="CDD" id="cd02674">
    <property type="entry name" value="Peptidase_C19R"/>
    <property type="match status" value="1"/>
</dbReference>
<evidence type="ECO:0000256" key="2">
    <source>
        <dbReference type="ARBA" id="ARBA00012759"/>
    </source>
</evidence>
<dbReference type="Gene3D" id="3.90.70.10">
    <property type="entry name" value="Cysteine proteinases"/>
    <property type="match status" value="2"/>
</dbReference>
<keyword evidence="4 7" id="KW-0863">Zinc-finger</keyword>
<dbReference type="PROSITE" id="PS00973">
    <property type="entry name" value="USP_2"/>
    <property type="match status" value="1"/>
</dbReference>
<reference evidence="12" key="1">
    <citation type="submission" date="2025-08" db="UniProtKB">
        <authorList>
            <consortium name="Ensembl"/>
        </authorList>
    </citation>
    <scope>IDENTIFICATION</scope>
</reference>
<dbReference type="InterPro" id="IPR028889">
    <property type="entry name" value="USP"/>
</dbReference>
<dbReference type="Gene3D" id="6.10.140.2220">
    <property type="match status" value="1"/>
</dbReference>
<evidence type="ECO:0000313" key="12">
    <source>
        <dbReference type="Ensembl" id="ENSCABP00000021995.1"/>
    </source>
</evidence>
<dbReference type="SUPFAM" id="SSF54001">
    <property type="entry name" value="Cysteine proteinases"/>
    <property type="match status" value="1"/>
</dbReference>
<dbReference type="InterPro" id="IPR001394">
    <property type="entry name" value="Peptidase_C19_UCH"/>
</dbReference>
<dbReference type="GO" id="GO:0016579">
    <property type="term" value="P:protein deubiquitination"/>
    <property type="evidence" value="ECO:0007669"/>
    <property type="project" value="InterPro"/>
</dbReference>
<dbReference type="InterPro" id="IPR050185">
    <property type="entry name" value="Ub_carboxyl-term_hydrolase"/>
</dbReference>
<dbReference type="FunFam" id="3.90.70.10:FF:000020">
    <property type="entry name" value="ubiquitin carboxyl-terminal hydrolase 19 isoform X4"/>
    <property type="match status" value="1"/>
</dbReference>
<dbReference type="PROSITE" id="PS01360">
    <property type="entry name" value="ZF_MYND_1"/>
    <property type="match status" value="1"/>
</dbReference>
<feature type="domain" description="CS" evidence="11">
    <location>
        <begin position="46"/>
        <end position="135"/>
    </location>
</feature>
<feature type="region of interest" description="Disordered" evidence="8">
    <location>
        <begin position="870"/>
        <end position="925"/>
    </location>
</feature>
<feature type="region of interest" description="Disordered" evidence="8">
    <location>
        <begin position="219"/>
        <end position="258"/>
    </location>
</feature>
<evidence type="ECO:0000256" key="4">
    <source>
        <dbReference type="ARBA" id="ARBA00022771"/>
    </source>
</evidence>
<dbReference type="AlphaFoldDB" id="A0A8C0HDP4"/>
<feature type="compositionally biased region" description="Basic and acidic residues" evidence="8">
    <location>
        <begin position="166"/>
        <end position="176"/>
    </location>
</feature>
<dbReference type="PANTHER" id="PTHR21646">
    <property type="entry name" value="UBIQUITIN CARBOXYL-TERMINAL HYDROLASE"/>
    <property type="match status" value="1"/>
</dbReference>
<proteinExistence type="predicted"/>
<dbReference type="InterPro" id="IPR018200">
    <property type="entry name" value="USP_CS"/>
</dbReference>
<evidence type="ECO:0000256" key="3">
    <source>
        <dbReference type="ARBA" id="ARBA00022723"/>
    </source>
</evidence>
<dbReference type="PANTHER" id="PTHR21646:SF74">
    <property type="entry name" value="UBIQUITIN CARBOXYL-TERMINAL HYDROLASE 19"/>
    <property type="match status" value="1"/>
</dbReference>
<dbReference type="GO" id="GO:0036503">
    <property type="term" value="P:ERAD pathway"/>
    <property type="evidence" value="ECO:0007669"/>
    <property type="project" value="TreeGrafter"/>
</dbReference>
<feature type="region of interest" description="Disordered" evidence="8">
    <location>
        <begin position="1"/>
        <end position="50"/>
    </location>
</feature>
<accession>A0A8C0HDP4</accession>
<feature type="region of interest" description="Disordered" evidence="8">
    <location>
        <begin position="397"/>
        <end position="429"/>
    </location>
</feature>
<evidence type="ECO:0000256" key="5">
    <source>
        <dbReference type="ARBA" id="ARBA00022801"/>
    </source>
</evidence>
<dbReference type="PROSITE" id="PS50865">
    <property type="entry name" value="ZF_MYND_2"/>
    <property type="match status" value="1"/>
</dbReference>